<evidence type="ECO:0000313" key="5">
    <source>
        <dbReference type="Proteomes" id="UP001596119"/>
    </source>
</evidence>
<feature type="transmembrane region" description="Helical" evidence="2">
    <location>
        <begin position="125"/>
        <end position="144"/>
    </location>
</feature>
<protein>
    <submittedName>
        <fullName evidence="4">DUF1707 domain-containing protein</fullName>
    </submittedName>
</protein>
<evidence type="ECO:0000256" key="2">
    <source>
        <dbReference type="SAM" id="Phobius"/>
    </source>
</evidence>
<dbReference type="Proteomes" id="UP001596119">
    <property type="component" value="Unassembled WGS sequence"/>
</dbReference>
<feature type="compositionally biased region" description="Polar residues" evidence="1">
    <location>
        <begin position="1"/>
        <end position="10"/>
    </location>
</feature>
<evidence type="ECO:0000256" key="1">
    <source>
        <dbReference type="SAM" id="MobiDB-lite"/>
    </source>
</evidence>
<feature type="domain" description="DUF1707" evidence="3">
    <location>
        <begin position="12"/>
        <end position="64"/>
    </location>
</feature>
<dbReference type="PANTHER" id="PTHR40763:SF5">
    <property type="entry name" value="MEMBRANE PROTEIN"/>
    <property type="match status" value="1"/>
</dbReference>
<dbReference type="PANTHER" id="PTHR40763">
    <property type="entry name" value="MEMBRANE PROTEIN-RELATED"/>
    <property type="match status" value="1"/>
</dbReference>
<feature type="transmembrane region" description="Helical" evidence="2">
    <location>
        <begin position="94"/>
        <end position="113"/>
    </location>
</feature>
<dbReference type="RefSeq" id="WP_379569447.1">
    <property type="nucleotide sequence ID" value="NZ_JBHSQK010000071.1"/>
</dbReference>
<comment type="caution">
    <text evidence="4">The sequence shown here is derived from an EMBL/GenBank/DDBJ whole genome shotgun (WGS) entry which is preliminary data.</text>
</comment>
<sequence length="152" mass="16301">MTQQSASTGQDLRIGDDERERGAARLAEQVGAGRLDLAEYEERVGRVYAARTRAELAAVFADLPAQVRPAGRRRPVPPAPPVPPGLPRALPPAVWMWVPWVVVNAICLVVWVATAVGAGHPLPFWPVWVAGPWGAVLLLGSLGGRRPCGARH</sequence>
<proteinExistence type="predicted"/>
<accession>A0ABW1IGQ3</accession>
<evidence type="ECO:0000313" key="4">
    <source>
        <dbReference type="EMBL" id="MFC5951467.1"/>
    </source>
</evidence>
<name>A0ABW1IGQ3_9PSEU</name>
<dbReference type="Pfam" id="PF08044">
    <property type="entry name" value="DUF1707"/>
    <property type="match status" value="1"/>
</dbReference>
<keyword evidence="2" id="KW-0472">Membrane</keyword>
<keyword evidence="2" id="KW-0812">Transmembrane</keyword>
<dbReference type="InterPro" id="IPR012551">
    <property type="entry name" value="DUF1707_SHOCT-like"/>
</dbReference>
<dbReference type="EMBL" id="JBHSQK010000071">
    <property type="protein sequence ID" value="MFC5951467.1"/>
    <property type="molecule type" value="Genomic_DNA"/>
</dbReference>
<reference evidence="5" key="1">
    <citation type="journal article" date="2019" name="Int. J. Syst. Evol. Microbiol.">
        <title>The Global Catalogue of Microorganisms (GCM) 10K type strain sequencing project: providing services to taxonomists for standard genome sequencing and annotation.</title>
        <authorList>
            <consortium name="The Broad Institute Genomics Platform"/>
            <consortium name="The Broad Institute Genome Sequencing Center for Infectious Disease"/>
            <person name="Wu L."/>
            <person name="Ma J."/>
        </authorList>
    </citation>
    <scope>NUCLEOTIDE SEQUENCE [LARGE SCALE GENOMIC DNA]</scope>
    <source>
        <strain evidence="5">CGMCC 4.7397</strain>
    </source>
</reference>
<evidence type="ECO:0000259" key="3">
    <source>
        <dbReference type="Pfam" id="PF08044"/>
    </source>
</evidence>
<keyword evidence="2" id="KW-1133">Transmembrane helix</keyword>
<organism evidence="4 5">
    <name type="scientific">Pseudonocardia lutea</name>
    <dbReference type="NCBI Taxonomy" id="2172015"/>
    <lineage>
        <taxon>Bacteria</taxon>
        <taxon>Bacillati</taxon>
        <taxon>Actinomycetota</taxon>
        <taxon>Actinomycetes</taxon>
        <taxon>Pseudonocardiales</taxon>
        <taxon>Pseudonocardiaceae</taxon>
        <taxon>Pseudonocardia</taxon>
    </lineage>
</organism>
<gene>
    <name evidence="4" type="ORF">ACFQH9_24670</name>
</gene>
<feature type="region of interest" description="Disordered" evidence="1">
    <location>
        <begin position="1"/>
        <end position="20"/>
    </location>
</feature>
<keyword evidence="5" id="KW-1185">Reference proteome</keyword>